<dbReference type="PANTHER" id="PTHR30371:SF0">
    <property type="entry name" value="SEC-INDEPENDENT PROTEIN TRANSLOCASE PROTEIN TATC, CHLOROPLASTIC-RELATED"/>
    <property type="match status" value="1"/>
</dbReference>
<dbReference type="InterPro" id="IPR002033">
    <property type="entry name" value="TatC"/>
</dbReference>
<dbReference type="PANTHER" id="PTHR30371">
    <property type="entry name" value="SEC-INDEPENDENT PROTEIN TRANSLOCASE PROTEIN TATC"/>
    <property type="match status" value="1"/>
</dbReference>
<dbReference type="Proteomes" id="UP001156882">
    <property type="component" value="Unassembled WGS sequence"/>
</dbReference>
<evidence type="ECO:0000313" key="7">
    <source>
        <dbReference type="Proteomes" id="UP001156882"/>
    </source>
</evidence>
<proteinExistence type="inferred from homology"/>
<dbReference type="PRINTS" id="PR01840">
    <property type="entry name" value="TATCFAMILY"/>
</dbReference>
<comment type="subcellular location">
    <subcellularLocation>
        <location evidence="5">Cell membrane</location>
        <topology evidence="5">Multi-pass membrane protein</topology>
    </subcellularLocation>
    <subcellularLocation>
        <location evidence="1">Membrane</location>
        <topology evidence="1">Multi-pass membrane protein</topology>
    </subcellularLocation>
</comment>
<keyword evidence="5" id="KW-0811">Translocation</keyword>
<accession>A0ABQ6CG35</accession>
<dbReference type="Pfam" id="PF00902">
    <property type="entry name" value="TatC"/>
    <property type="match status" value="1"/>
</dbReference>
<reference evidence="7" key="1">
    <citation type="journal article" date="2019" name="Int. J. Syst. Evol. Microbiol.">
        <title>The Global Catalogue of Microorganisms (GCM) 10K type strain sequencing project: providing services to taxonomists for standard genome sequencing and annotation.</title>
        <authorList>
            <consortium name="The Broad Institute Genomics Platform"/>
            <consortium name="The Broad Institute Genome Sequencing Center for Infectious Disease"/>
            <person name="Wu L."/>
            <person name="Ma J."/>
        </authorList>
    </citation>
    <scope>NUCLEOTIDE SEQUENCE [LARGE SCALE GENOMIC DNA]</scope>
    <source>
        <strain evidence="7">NBRC 101365</strain>
    </source>
</reference>
<keyword evidence="2 5" id="KW-0812">Transmembrane</keyword>
<keyword evidence="4 5" id="KW-0472">Membrane</keyword>
<comment type="function">
    <text evidence="5">Part of the twin-arginine translocation (Tat) system that transports large folded proteins containing a characteristic twin-arginine motif in their signal peptide across membranes. Together with TatB, TatC is part of a receptor directly interacting with Tat signal peptides.</text>
</comment>
<feature type="transmembrane region" description="Helical" evidence="5">
    <location>
        <begin position="172"/>
        <end position="194"/>
    </location>
</feature>
<keyword evidence="7" id="KW-1185">Reference proteome</keyword>
<keyword evidence="3 5" id="KW-1133">Transmembrane helix</keyword>
<organism evidence="6 7">
    <name type="scientific">Labrys miyagiensis</name>
    <dbReference type="NCBI Taxonomy" id="346912"/>
    <lineage>
        <taxon>Bacteria</taxon>
        <taxon>Pseudomonadati</taxon>
        <taxon>Pseudomonadota</taxon>
        <taxon>Alphaproteobacteria</taxon>
        <taxon>Hyphomicrobiales</taxon>
        <taxon>Xanthobacteraceae</taxon>
        <taxon>Labrys</taxon>
    </lineage>
</organism>
<feature type="transmembrane region" description="Helical" evidence="5">
    <location>
        <begin position="230"/>
        <end position="251"/>
    </location>
</feature>
<dbReference type="NCBIfam" id="TIGR00945">
    <property type="entry name" value="tatC"/>
    <property type="match status" value="1"/>
</dbReference>
<feature type="transmembrane region" description="Helical" evidence="5">
    <location>
        <begin position="206"/>
        <end position="224"/>
    </location>
</feature>
<dbReference type="InterPro" id="IPR019820">
    <property type="entry name" value="Sec-indep_translocase_CS"/>
</dbReference>
<comment type="subunit">
    <text evidence="5">The Tat system comprises two distinct complexes: a TatABC complex, containing multiple copies of TatA, TatB and TatC subunits, and a separate TatA complex, containing only TatA subunits. Substrates initially bind to the TatABC complex, which probably triggers association of the separate TatA complex to form the active translocon.</text>
</comment>
<evidence type="ECO:0000256" key="5">
    <source>
        <dbReference type="HAMAP-Rule" id="MF_00902"/>
    </source>
</evidence>
<comment type="caution">
    <text evidence="6">The sequence shown here is derived from an EMBL/GenBank/DDBJ whole genome shotgun (WGS) entry which is preliminary data.</text>
</comment>
<dbReference type="PROSITE" id="PS01218">
    <property type="entry name" value="TATC"/>
    <property type="match status" value="1"/>
</dbReference>
<sequence>MTTEDDIDASKAPLLDHLLELRSRLMSSGIAFFVLFVLAFVVSRYIYNFLLWPYEWAASTFPAGQVKLIYTEPLGFLFTQIRVAFFTAAFIGFPFFAIQIYRFVAPGLYRHERNAFLPYLIATPCFFFLGGVLVFFVAMPAVMHFALGMQQLGGSGIATIELLATVDGYLSLVMNLVFAFGIVFQLPVVLTLLGRMGIVDSQFLTSKRRFAVVIVFAVAAVLAPPDPWSMIALAVPGVLLYELSIFSVRWVEKKRTESDAQSSE</sequence>
<dbReference type="HAMAP" id="MF_00902">
    <property type="entry name" value="TatC"/>
    <property type="match status" value="1"/>
</dbReference>
<protein>
    <recommendedName>
        <fullName evidence="5">Sec-independent protein translocase protein TatC</fullName>
    </recommendedName>
</protein>
<evidence type="ECO:0000313" key="6">
    <source>
        <dbReference type="EMBL" id="GLS19115.1"/>
    </source>
</evidence>
<evidence type="ECO:0000256" key="3">
    <source>
        <dbReference type="ARBA" id="ARBA00022989"/>
    </source>
</evidence>
<evidence type="ECO:0000256" key="4">
    <source>
        <dbReference type="ARBA" id="ARBA00023136"/>
    </source>
</evidence>
<evidence type="ECO:0000256" key="2">
    <source>
        <dbReference type="ARBA" id="ARBA00022692"/>
    </source>
</evidence>
<gene>
    <name evidence="5 6" type="primary">tatC</name>
    <name evidence="6" type="ORF">GCM10007874_21320</name>
</gene>
<feature type="transmembrane region" description="Helical" evidence="5">
    <location>
        <begin position="25"/>
        <end position="47"/>
    </location>
</feature>
<keyword evidence="5" id="KW-0813">Transport</keyword>
<keyword evidence="5" id="KW-1003">Cell membrane</keyword>
<feature type="transmembrane region" description="Helical" evidence="5">
    <location>
        <begin position="116"/>
        <end position="139"/>
    </location>
</feature>
<comment type="similarity">
    <text evidence="5">Belongs to the TatC family.</text>
</comment>
<dbReference type="EMBL" id="BSPC01000018">
    <property type="protein sequence ID" value="GLS19115.1"/>
    <property type="molecule type" value="Genomic_DNA"/>
</dbReference>
<evidence type="ECO:0000256" key="1">
    <source>
        <dbReference type="ARBA" id="ARBA00004141"/>
    </source>
</evidence>
<dbReference type="RefSeq" id="WP_284311990.1">
    <property type="nucleotide sequence ID" value="NZ_BSPC01000018.1"/>
</dbReference>
<name>A0ABQ6CG35_9HYPH</name>
<keyword evidence="5" id="KW-0653">Protein transport</keyword>
<feature type="transmembrane region" description="Helical" evidence="5">
    <location>
        <begin position="83"/>
        <end position="104"/>
    </location>
</feature>